<proteinExistence type="predicted"/>
<dbReference type="Proteomes" id="UP000006352">
    <property type="component" value="Unassembled WGS sequence"/>
</dbReference>
<feature type="region of interest" description="Disordered" evidence="1">
    <location>
        <begin position="455"/>
        <end position="483"/>
    </location>
</feature>
<dbReference type="RefSeq" id="XP_012184074.1">
    <property type="nucleotide sequence ID" value="XM_012328684.1"/>
</dbReference>
<dbReference type="OrthoDB" id="5576441at2759"/>
<dbReference type="GeneID" id="24099702"/>
<evidence type="ECO:0000313" key="3">
    <source>
        <dbReference type="Proteomes" id="UP000006352"/>
    </source>
</evidence>
<organism evidence="2 3">
    <name type="scientific">Fibroporia radiculosa</name>
    <dbReference type="NCBI Taxonomy" id="599839"/>
    <lineage>
        <taxon>Eukaryota</taxon>
        <taxon>Fungi</taxon>
        <taxon>Dikarya</taxon>
        <taxon>Basidiomycota</taxon>
        <taxon>Agaricomycotina</taxon>
        <taxon>Agaricomycetes</taxon>
        <taxon>Polyporales</taxon>
        <taxon>Fibroporiaceae</taxon>
        <taxon>Fibroporia</taxon>
    </lineage>
</organism>
<accession>J4IBJ9</accession>
<name>J4IBJ9_9APHY</name>
<reference evidence="2 3" key="1">
    <citation type="journal article" date="2012" name="Appl. Environ. Microbiol.">
        <title>Short-read sequencing for genomic analysis of the brown rot fungus Fibroporia radiculosa.</title>
        <authorList>
            <person name="Tang J.D."/>
            <person name="Perkins A.D."/>
            <person name="Sonstegard T.S."/>
            <person name="Schroeder S.G."/>
            <person name="Burgess S.C."/>
            <person name="Diehl S.V."/>
        </authorList>
    </citation>
    <scope>NUCLEOTIDE SEQUENCE [LARGE SCALE GENOMIC DNA]</scope>
    <source>
        <strain evidence="2 3">TFFH 294</strain>
    </source>
</reference>
<keyword evidence="3" id="KW-1185">Reference proteome</keyword>
<feature type="region of interest" description="Disordered" evidence="1">
    <location>
        <begin position="550"/>
        <end position="580"/>
    </location>
</feature>
<feature type="compositionally biased region" description="Basic residues" evidence="1">
    <location>
        <begin position="568"/>
        <end position="577"/>
    </location>
</feature>
<dbReference type="HOGENOM" id="CLU_408273_0_0_1"/>
<evidence type="ECO:0000313" key="2">
    <source>
        <dbReference type="EMBL" id="CCM04791.1"/>
    </source>
</evidence>
<sequence length="673" mass="75025">MPPSFSQGLIEQPASEVVADSEPEREELRRKEKDNKKRRKHKHFLSEPPVVIELTDSDDRPAPRDRPLTNNVIDLTDKKMNIAVPSAGNYRVYTRDRASKTPRTAVSFPVEPEVYSSETSWPSFRDILNKGLLNFGSPTDQHGPPSSSYQRDIDKLTECSGSDDTNAPSLNLKHFAYSRPPMVSRAVTSTASTSRSNSVVSTEQAKRPLKKAARVMIHPFTAEFSEIDLGALRKCICCELAWTARKTLAQKLKHIKSCAKRKALTDSTVTILIRDMLAASRIEKEASNCTTKKQDLPKTFLENVVQDDNTKRKGKRRQIVATVRHVTETRKDILGRARELISTSEASTSNRDVGTCTAVGELPPSTQTFGQSVLAKHHNFGSIVFPATQFSAPSKLAMAINVNPENDDLLPVTQVFAPSRLVSNEAETSLGNSLLHHPVDSALGAVFVHSSANELSPELPSSRNSTRAQFPRTSAETEIESHSLRTANDTDARPVDHYDDDITYDLDCHQDVWQNDDAYLHFVPEYLISRPSQANLAFTSLGTAATCLDSTQTPNLRSTPASSEPAKARKPRSKKKTHTTEECVQGDEREIAEAEFESRLQEAILKNHTLHLQVLRYEPVHFDVFLQIVADAGLAPSHRQGQLKLRTRRYLDKQAIHFFGAEPTKSRIRARHS</sequence>
<protein>
    <submittedName>
        <fullName evidence="2">Uncharacterized protein</fullName>
    </submittedName>
</protein>
<feature type="compositionally biased region" description="Basic and acidic residues" evidence="1">
    <location>
        <begin position="26"/>
        <end position="35"/>
    </location>
</feature>
<feature type="region of interest" description="Disordered" evidence="1">
    <location>
        <begin position="1"/>
        <end position="69"/>
    </location>
</feature>
<dbReference type="EMBL" id="HE797169">
    <property type="protein sequence ID" value="CCM04791.1"/>
    <property type="molecule type" value="Genomic_DNA"/>
</dbReference>
<dbReference type="STRING" id="599839.J4IBJ9"/>
<feature type="compositionally biased region" description="Basic and acidic residues" evidence="1">
    <location>
        <begin position="57"/>
        <end position="67"/>
    </location>
</feature>
<evidence type="ECO:0000256" key="1">
    <source>
        <dbReference type="SAM" id="MobiDB-lite"/>
    </source>
</evidence>
<feature type="compositionally biased region" description="Polar residues" evidence="1">
    <location>
        <begin position="455"/>
        <end position="476"/>
    </location>
</feature>
<dbReference type="InParanoid" id="J4IBJ9"/>
<feature type="compositionally biased region" description="Polar residues" evidence="1">
    <location>
        <begin position="550"/>
        <end position="562"/>
    </location>
</feature>
<dbReference type="AlphaFoldDB" id="J4IBJ9"/>
<gene>
    <name evidence="2" type="ORF">FIBRA_06984</name>
</gene>